<gene>
    <name evidence="1" type="ORF">R6U77_01995</name>
</gene>
<name>A0ABZ0RYD0_9BACI</name>
<accession>A0ABZ0RYD0</accession>
<dbReference type="Pfam" id="PF12784">
    <property type="entry name" value="PDDEXK_2"/>
    <property type="match status" value="1"/>
</dbReference>
<dbReference type="EMBL" id="CP137624">
    <property type="protein sequence ID" value="WPK12490.1"/>
    <property type="molecule type" value="Genomic_DNA"/>
</dbReference>
<evidence type="ECO:0000313" key="2">
    <source>
        <dbReference type="Proteomes" id="UP001322664"/>
    </source>
</evidence>
<sequence length="153" mass="17680">MNKFLEAWFTEKVTPLDDLLVRWLMLLGTIDARKHHVYDQIYKELEELAMKDENLRQAFGAWEELSQTPESRIAYESRLKYILDEEAGKKDAHAAGVKEGIEQGLEQTAINMIKEGASDEFITKVTGLSLEKVQQLRKQHQQPKISDFKTSNK</sequence>
<reference evidence="1 2" key="1">
    <citation type="submission" date="2023-09" db="EMBL/GenBank/DDBJ databases">
        <authorList>
            <person name="Page C.A."/>
            <person name="Perez-Diaz I.M."/>
        </authorList>
    </citation>
    <scope>NUCLEOTIDE SEQUENCE [LARGE SCALE GENOMIC DNA]</scope>
    <source>
        <strain evidence="1 2">Ll15</strain>
    </source>
</reference>
<keyword evidence="2" id="KW-1185">Reference proteome</keyword>
<evidence type="ECO:0000313" key="1">
    <source>
        <dbReference type="EMBL" id="WPK12490.1"/>
    </source>
</evidence>
<proteinExistence type="predicted"/>
<dbReference type="Proteomes" id="UP001322664">
    <property type="component" value="Chromosome"/>
</dbReference>
<organism evidence="1 2">
    <name type="scientific">Lysinibacillus louembei</name>
    <dbReference type="NCBI Taxonomy" id="1470088"/>
    <lineage>
        <taxon>Bacteria</taxon>
        <taxon>Bacillati</taxon>
        <taxon>Bacillota</taxon>
        <taxon>Bacilli</taxon>
        <taxon>Bacillales</taxon>
        <taxon>Bacillaceae</taxon>
        <taxon>Lysinibacillus</taxon>
    </lineage>
</organism>
<protein>
    <submittedName>
        <fullName evidence="1">PD-(D/E)XK nuclease family transposase</fullName>
    </submittedName>
</protein>